<name>A0A0D6PKV6_9PROT</name>
<dbReference type="InterPro" id="IPR005119">
    <property type="entry name" value="LysR_subst-bd"/>
</dbReference>
<dbReference type="Gene3D" id="1.10.10.10">
    <property type="entry name" value="Winged helix-like DNA-binding domain superfamily/Winged helix DNA-binding domain"/>
    <property type="match status" value="1"/>
</dbReference>
<organism evidence="6 7">
    <name type="scientific">Acidocella aminolytica 101 = DSM 11237</name>
    <dbReference type="NCBI Taxonomy" id="1120923"/>
    <lineage>
        <taxon>Bacteria</taxon>
        <taxon>Pseudomonadati</taxon>
        <taxon>Pseudomonadota</taxon>
        <taxon>Alphaproteobacteria</taxon>
        <taxon>Acetobacterales</taxon>
        <taxon>Acidocellaceae</taxon>
        <taxon>Acidocella</taxon>
    </lineage>
</organism>
<evidence type="ECO:0000313" key="6">
    <source>
        <dbReference type="EMBL" id="GAN81384.1"/>
    </source>
</evidence>
<dbReference type="InterPro" id="IPR036390">
    <property type="entry name" value="WH_DNA-bd_sf"/>
</dbReference>
<feature type="domain" description="HTH lysR-type" evidence="5">
    <location>
        <begin position="7"/>
        <end position="64"/>
    </location>
</feature>
<dbReference type="Gene3D" id="3.40.190.290">
    <property type="match status" value="1"/>
</dbReference>
<gene>
    <name evidence="6" type="ORF">Aam_092_005</name>
</gene>
<dbReference type="GO" id="GO:0000976">
    <property type="term" value="F:transcription cis-regulatory region binding"/>
    <property type="evidence" value="ECO:0007669"/>
    <property type="project" value="TreeGrafter"/>
</dbReference>
<dbReference type="SUPFAM" id="SSF53850">
    <property type="entry name" value="Periplasmic binding protein-like II"/>
    <property type="match status" value="1"/>
</dbReference>
<evidence type="ECO:0000313" key="7">
    <source>
        <dbReference type="Proteomes" id="UP000032668"/>
    </source>
</evidence>
<evidence type="ECO:0000259" key="5">
    <source>
        <dbReference type="PROSITE" id="PS50931"/>
    </source>
</evidence>
<evidence type="ECO:0000256" key="4">
    <source>
        <dbReference type="ARBA" id="ARBA00023163"/>
    </source>
</evidence>
<dbReference type="AlphaFoldDB" id="A0A0D6PKV6"/>
<evidence type="ECO:0000256" key="2">
    <source>
        <dbReference type="ARBA" id="ARBA00023015"/>
    </source>
</evidence>
<sequence>MNYHYPMTLEQLRIFAAVAERQHVTRAAAALNLTQAAVSASIAALESQHGIKLFDRVGRNIALTETGRLFLEEARAVLARAVAAETALRDYAGLKRGRLRVHASQTIASYYLPRLVVEFRRRHPGFIIELAIGNTAQVAQAVMAGTAELGFVEGPLTAPDLLVEPVAEERMAVVVAPGHGWAKGRALTNTHLRQAEWVFREEGSGTREAFLGALAARGMEAEDLNITLTLPSNEAVREAVTEGAGAACLSTLVCARALKAGALKRANISLSPRPFQAVRHKERYEPKAATSLLELARTMPPFIP</sequence>
<dbReference type="PANTHER" id="PTHR30126">
    <property type="entry name" value="HTH-TYPE TRANSCRIPTIONAL REGULATOR"/>
    <property type="match status" value="1"/>
</dbReference>
<comment type="caution">
    <text evidence="6">The sequence shown here is derived from an EMBL/GenBank/DDBJ whole genome shotgun (WGS) entry which is preliminary data.</text>
</comment>
<dbReference type="EMBL" id="BANC01000090">
    <property type="protein sequence ID" value="GAN81384.1"/>
    <property type="molecule type" value="Genomic_DNA"/>
</dbReference>
<accession>A0A0D6PKV6</accession>
<dbReference type="FunFam" id="1.10.10.10:FF:000001">
    <property type="entry name" value="LysR family transcriptional regulator"/>
    <property type="match status" value="1"/>
</dbReference>
<dbReference type="PRINTS" id="PR00039">
    <property type="entry name" value="HTHLYSR"/>
</dbReference>
<keyword evidence="7" id="KW-1185">Reference proteome</keyword>
<comment type="similarity">
    <text evidence="1">Belongs to the LysR transcriptional regulatory family.</text>
</comment>
<evidence type="ECO:0000256" key="3">
    <source>
        <dbReference type="ARBA" id="ARBA00023125"/>
    </source>
</evidence>
<proteinExistence type="inferred from homology"/>
<dbReference type="InterPro" id="IPR000847">
    <property type="entry name" value="LysR_HTH_N"/>
</dbReference>
<dbReference type="Pfam" id="PF00126">
    <property type="entry name" value="HTH_1"/>
    <property type="match status" value="1"/>
</dbReference>
<keyword evidence="3" id="KW-0238">DNA-binding</keyword>
<dbReference type="STRING" id="1120923.SAMN02746095_02840"/>
<dbReference type="PANTHER" id="PTHR30126:SF39">
    <property type="entry name" value="HTH-TYPE TRANSCRIPTIONAL REGULATOR CYSL"/>
    <property type="match status" value="1"/>
</dbReference>
<dbReference type="GO" id="GO:0003700">
    <property type="term" value="F:DNA-binding transcription factor activity"/>
    <property type="evidence" value="ECO:0007669"/>
    <property type="project" value="InterPro"/>
</dbReference>
<reference evidence="6 7" key="1">
    <citation type="submission" date="2012-11" db="EMBL/GenBank/DDBJ databases">
        <title>Whole genome sequence of Acidocella aminolytica 101 = DSM 11237.</title>
        <authorList>
            <person name="Azuma Y."/>
            <person name="Higashiura N."/>
            <person name="Hirakawa H."/>
            <person name="Matsushita K."/>
        </authorList>
    </citation>
    <scope>NUCLEOTIDE SEQUENCE [LARGE SCALE GENOMIC DNA]</scope>
    <source>
        <strain evidence="7">101 / DSM 11237</strain>
    </source>
</reference>
<dbReference type="SUPFAM" id="SSF46785">
    <property type="entry name" value="Winged helix' DNA-binding domain"/>
    <property type="match status" value="1"/>
</dbReference>
<protein>
    <submittedName>
        <fullName evidence="6">Transcriptional regulator LysR</fullName>
    </submittedName>
</protein>
<evidence type="ECO:0000256" key="1">
    <source>
        <dbReference type="ARBA" id="ARBA00009437"/>
    </source>
</evidence>
<dbReference type="Pfam" id="PF03466">
    <property type="entry name" value="LysR_substrate"/>
    <property type="match status" value="1"/>
</dbReference>
<dbReference type="Proteomes" id="UP000032668">
    <property type="component" value="Unassembled WGS sequence"/>
</dbReference>
<dbReference type="PROSITE" id="PS50931">
    <property type="entry name" value="HTH_LYSR"/>
    <property type="match status" value="1"/>
</dbReference>
<dbReference type="InterPro" id="IPR036388">
    <property type="entry name" value="WH-like_DNA-bd_sf"/>
</dbReference>
<dbReference type="CDD" id="cd08420">
    <property type="entry name" value="PBP2_CysL_like"/>
    <property type="match status" value="1"/>
</dbReference>
<keyword evidence="4" id="KW-0804">Transcription</keyword>
<keyword evidence="2" id="KW-0805">Transcription regulation</keyword>